<comment type="subcellular location">
    <subcellularLocation>
        <location evidence="1">Membrane</location>
        <topology evidence="1">Multi-pass membrane protein</topology>
    </subcellularLocation>
</comment>
<keyword evidence="4 5" id="KW-0472">Membrane</keyword>
<proteinExistence type="predicted"/>
<gene>
    <name evidence="6" type="ORF">B0T17DRAFT_613955</name>
</gene>
<evidence type="ECO:0000256" key="1">
    <source>
        <dbReference type="ARBA" id="ARBA00004141"/>
    </source>
</evidence>
<dbReference type="AlphaFoldDB" id="A0AA40CGH1"/>
<dbReference type="SUPFAM" id="SSF103473">
    <property type="entry name" value="MFS general substrate transporter"/>
    <property type="match status" value="1"/>
</dbReference>
<keyword evidence="7" id="KW-1185">Reference proteome</keyword>
<dbReference type="Gene3D" id="1.20.1250.20">
    <property type="entry name" value="MFS general substrate transporter like domains"/>
    <property type="match status" value="1"/>
</dbReference>
<dbReference type="InterPro" id="IPR005828">
    <property type="entry name" value="MFS_sugar_transport-like"/>
</dbReference>
<sequence length="175" mass="19848">MSLRHARRSPFGRQPGIGLIVVTSVFLFGFNFGLEPYVYLVADEMPARNLRAYTMGLSATTSFAFAWLAAFTTPYFINPSELNRGPKYGYIWFASGTIVCVFVYFMLPEVRGRTLEEIDEMFRMGVATKDFPTYVCVEVEEARERATMNVMALNKLADEDKPTGEQVEHAREIKA</sequence>
<evidence type="ECO:0000256" key="3">
    <source>
        <dbReference type="ARBA" id="ARBA00022989"/>
    </source>
</evidence>
<feature type="transmembrane region" description="Helical" evidence="5">
    <location>
        <begin position="17"/>
        <end position="40"/>
    </location>
</feature>
<name>A0AA40CGH1_9PEZI</name>
<keyword evidence="3 5" id="KW-1133">Transmembrane helix</keyword>
<feature type="transmembrane region" description="Helical" evidence="5">
    <location>
        <begin position="52"/>
        <end position="77"/>
    </location>
</feature>
<dbReference type="PANTHER" id="PTHR48022">
    <property type="entry name" value="PLASTIDIC GLUCOSE TRANSPORTER 4"/>
    <property type="match status" value="1"/>
</dbReference>
<evidence type="ECO:0008006" key="8">
    <source>
        <dbReference type="Google" id="ProtNLM"/>
    </source>
</evidence>
<reference evidence="6" key="1">
    <citation type="submission" date="2023-06" db="EMBL/GenBank/DDBJ databases">
        <title>Genome-scale phylogeny and comparative genomics of the fungal order Sordariales.</title>
        <authorList>
            <consortium name="Lawrence Berkeley National Laboratory"/>
            <person name="Hensen N."/>
            <person name="Bonometti L."/>
            <person name="Westerberg I."/>
            <person name="Brannstrom I.O."/>
            <person name="Guillou S."/>
            <person name="Cros-Aarteil S."/>
            <person name="Calhoun S."/>
            <person name="Haridas S."/>
            <person name="Kuo A."/>
            <person name="Mondo S."/>
            <person name="Pangilinan J."/>
            <person name="Riley R."/>
            <person name="LaButti K."/>
            <person name="Andreopoulos B."/>
            <person name="Lipzen A."/>
            <person name="Chen C."/>
            <person name="Yanf M."/>
            <person name="Daum C."/>
            <person name="Ng V."/>
            <person name="Clum A."/>
            <person name="Steindorff A."/>
            <person name="Ohm R."/>
            <person name="Martin F."/>
            <person name="Silar P."/>
            <person name="Natvig D."/>
            <person name="Lalanne C."/>
            <person name="Gautier V."/>
            <person name="Ament-velasquez S.L."/>
            <person name="Kruys A."/>
            <person name="Hutchinson M.I."/>
            <person name="Powell A.J."/>
            <person name="Barry K."/>
            <person name="Miller A.N."/>
            <person name="Grigoriev I.V."/>
            <person name="Debuchy R."/>
            <person name="Gladieux P."/>
            <person name="Thoren M.H."/>
            <person name="Johannesson H."/>
        </authorList>
    </citation>
    <scope>NUCLEOTIDE SEQUENCE</scope>
    <source>
        <strain evidence="6">SMH3391-2</strain>
    </source>
</reference>
<evidence type="ECO:0000313" key="7">
    <source>
        <dbReference type="Proteomes" id="UP001174934"/>
    </source>
</evidence>
<protein>
    <recommendedName>
        <fullName evidence="8">Major facilitator superfamily (MFS) profile domain-containing protein</fullName>
    </recommendedName>
</protein>
<evidence type="ECO:0000256" key="5">
    <source>
        <dbReference type="SAM" id="Phobius"/>
    </source>
</evidence>
<comment type="caution">
    <text evidence="6">The sequence shown here is derived from an EMBL/GenBank/DDBJ whole genome shotgun (WGS) entry which is preliminary data.</text>
</comment>
<dbReference type="GO" id="GO:0016020">
    <property type="term" value="C:membrane"/>
    <property type="evidence" value="ECO:0007669"/>
    <property type="project" value="UniProtKB-SubCell"/>
</dbReference>
<keyword evidence="2 5" id="KW-0812">Transmembrane</keyword>
<evidence type="ECO:0000256" key="2">
    <source>
        <dbReference type="ARBA" id="ARBA00022692"/>
    </source>
</evidence>
<organism evidence="6 7">
    <name type="scientific">Bombardia bombarda</name>
    <dbReference type="NCBI Taxonomy" id="252184"/>
    <lineage>
        <taxon>Eukaryota</taxon>
        <taxon>Fungi</taxon>
        <taxon>Dikarya</taxon>
        <taxon>Ascomycota</taxon>
        <taxon>Pezizomycotina</taxon>
        <taxon>Sordariomycetes</taxon>
        <taxon>Sordariomycetidae</taxon>
        <taxon>Sordariales</taxon>
        <taxon>Lasiosphaeriaceae</taxon>
        <taxon>Bombardia</taxon>
    </lineage>
</organism>
<evidence type="ECO:0000313" key="6">
    <source>
        <dbReference type="EMBL" id="KAK0637355.1"/>
    </source>
</evidence>
<dbReference type="Pfam" id="PF00083">
    <property type="entry name" value="Sugar_tr"/>
    <property type="match status" value="1"/>
</dbReference>
<dbReference type="EMBL" id="JAULSR010000001">
    <property type="protein sequence ID" value="KAK0637355.1"/>
    <property type="molecule type" value="Genomic_DNA"/>
</dbReference>
<dbReference type="InterPro" id="IPR050360">
    <property type="entry name" value="MFS_Sugar_Transporters"/>
</dbReference>
<feature type="transmembrane region" description="Helical" evidence="5">
    <location>
        <begin position="89"/>
        <end position="107"/>
    </location>
</feature>
<accession>A0AA40CGH1</accession>
<dbReference type="GO" id="GO:0005351">
    <property type="term" value="F:carbohydrate:proton symporter activity"/>
    <property type="evidence" value="ECO:0007669"/>
    <property type="project" value="TreeGrafter"/>
</dbReference>
<dbReference type="Proteomes" id="UP001174934">
    <property type="component" value="Unassembled WGS sequence"/>
</dbReference>
<dbReference type="PANTHER" id="PTHR48022:SF10">
    <property type="entry name" value="MAJOR FACILITATOR SUPERFAMILY (MFS) PROFILE DOMAIN-CONTAINING PROTEIN"/>
    <property type="match status" value="1"/>
</dbReference>
<dbReference type="InterPro" id="IPR036259">
    <property type="entry name" value="MFS_trans_sf"/>
</dbReference>
<evidence type="ECO:0000256" key="4">
    <source>
        <dbReference type="ARBA" id="ARBA00023136"/>
    </source>
</evidence>